<sequence length="459" mass="49889">MENICHAPFPCKEDKPCQSKIYITCDCQAQKQEMKCGASKTSEGNNGKTLPCNDECARLERNRKLAVALNIDQSSHIEGGDHIPYSTETLNLFAQHMKWAQTQEREFRVFASSADERRLRFKPMQSHQRAFIHALAEDFAIDSESMDPEPHRHVMIWKTPRFVSAPNKTLAEALRIRQAQRSATASANVSDNESARAVKPKPASSEPYNAFVISNPRFGLTADEIRAELNTQLHPGMALTFDVEFLPSEEVVLRGVTKSLSSKDLQQLLQSIKTQLSSAIAAKGYGTSELCNVDASLNITRRESESTSGDGWSKVAAKGSKPRIALSNGSVAGSNAFSALGSNKVTFSKKKPGQAKPKKEVVVDDWEAAEVAEEEKERATSGTDEDESVVPPSRTEALGSSDESKSSSIADDADSVKAGDGKPLNADSVNAGDGQPLNAETDTPSSQDWAAQVEDAEEQ</sequence>
<accession>A0ACC3N8Y6</accession>
<gene>
    <name evidence="1" type="primary">FAP1_2</name>
    <name evidence="1" type="ORF">LTR37_009047</name>
</gene>
<protein>
    <submittedName>
        <fullName evidence="1">FKBP12-associated protein</fullName>
    </submittedName>
</protein>
<dbReference type="EMBL" id="JAUTXU010000069">
    <property type="protein sequence ID" value="KAK3712604.1"/>
    <property type="molecule type" value="Genomic_DNA"/>
</dbReference>
<evidence type="ECO:0000313" key="1">
    <source>
        <dbReference type="EMBL" id="KAK3712604.1"/>
    </source>
</evidence>
<evidence type="ECO:0000313" key="2">
    <source>
        <dbReference type="Proteomes" id="UP001281147"/>
    </source>
</evidence>
<reference evidence="1" key="1">
    <citation type="submission" date="2023-07" db="EMBL/GenBank/DDBJ databases">
        <title>Black Yeasts Isolated from many extreme environments.</title>
        <authorList>
            <person name="Coleine C."/>
            <person name="Stajich J.E."/>
            <person name="Selbmann L."/>
        </authorList>
    </citation>
    <scope>NUCLEOTIDE SEQUENCE</scope>
    <source>
        <strain evidence="1">CCFEE 5714</strain>
    </source>
</reference>
<name>A0ACC3N8Y6_9PEZI</name>
<keyword evidence="2" id="KW-1185">Reference proteome</keyword>
<comment type="caution">
    <text evidence="1">The sequence shown here is derived from an EMBL/GenBank/DDBJ whole genome shotgun (WGS) entry which is preliminary data.</text>
</comment>
<organism evidence="1 2">
    <name type="scientific">Vermiconidia calcicola</name>
    <dbReference type="NCBI Taxonomy" id="1690605"/>
    <lineage>
        <taxon>Eukaryota</taxon>
        <taxon>Fungi</taxon>
        <taxon>Dikarya</taxon>
        <taxon>Ascomycota</taxon>
        <taxon>Pezizomycotina</taxon>
        <taxon>Dothideomycetes</taxon>
        <taxon>Dothideomycetidae</taxon>
        <taxon>Mycosphaerellales</taxon>
        <taxon>Extremaceae</taxon>
        <taxon>Vermiconidia</taxon>
    </lineage>
</organism>
<proteinExistence type="predicted"/>
<dbReference type="Proteomes" id="UP001281147">
    <property type="component" value="Unassembled WGS sequence"/>
</dbReference>